<comment type="caution">
    <text evidence="2">The sequence shown here is derived from an EMBL/GenBank/DDBJ whole genome shotgun (WGS) entry which is preliminary data.</text>
</comment>
<dbReference type="PANTHER" id="PTHR31480">
    <property type="entry name" value="BIFUNCTIONAL LYCOPENE CYCLASE/PHYTOENE SYNTHASE"/>
    <property type="match status" value="1"/>
</dbReference>
<keyword evidence="1" id="KW-0808">Transferase</keyword>
<evidence type="ECO:0000256" key="1">
    <source>
        <dbReference type="ARBA" id="ARBA00022679"/>
    </source>
</evidence>
<evidence type="ECO:0000313" key="2">
    <source>
        <dbReference type="EMBL" id="MCQ8277516.1"/>
    </source>
</evidence>
<dbReference type="InterPro" id="IPR008949">
    <property type="entry name" value="Isoprenoid_synthase_dom_sf"/>
</dbReference>
<dbReference type="InterPro" id="IPR002060">
    <property type="entry name" value="Squ/phyt_synthse"/>
</dbReference>
<dbReference type="SFLD" id="SFLDG01018">
    <property type="entry name" value="Squalene/Phytoene_Synthase_Lik"/>
    <property type="match status" value="1"/>
</dbReference>
<dbReference type="EMBL" id="JAMSKV010000002">
    <property type="protein sequence ID" value="MCQ8277516.1"/>
    <property type="molecule type" value="Genomic_DNA"/>
</dbReference>
<dbReference type="Pfam" id="PF00494">
    <property type="entry name" value="SQS_PSY"/>
    <property type="match status" value="1"/>
</dbReference>
<name>A0ABT1W5U5_9PROT</name>
<organism evidence="2 3">
    <name type="scientific">Endosaccharibacter trunci</name>
    <dbReference type="NCBI Taxonomy" id="2812733"/>
    <lineage>
        <taxon>Bacteria</taxon>
        <taxon>Pseudomonadati</taxon>
        <taxon>Pseudomonadota</taxon>
        <taxon>Alphaproteobacteria</taxon>
        <taxon>Acetobacterales</taxon>
        <taxon>Acetobacteraceae</taxon>
        <taxon>Endosaccharibacter</taxon>
    </lineage>
</organism>
<protein>
    <submittedName>
        <fullName evidence="2">Squalene/phytoene synthase family protein</fullName>
    </submittedName>
</protein>
<dbReference type="SFLD" id="SFLDS00005">
    <property type="entry name" value="Isoprenoid_Synthase_Type_I"/>
    <property type="match status" value="1"/>
</dbReference>
<dbReference type="PROSITE" id="PS01045">
    <property type="entry name" value="SQUALEN_PHYTOEN_SYN_2"/>
    <property type="match status" value="1"/>
</dbReference>
<dbReference type="InterPro" id="IPR044843">
    <property type="entry name" value="Trans_IPPS_bact-type"/>
</dbReference>
<reference evidence="2 3" key="1">
    <citation type="submission" date="2022-06" db="EMBL/GenBank/DDBJ databases">
        <title>Endosaccharibacter gen. nov., sp. nov., endophytic bacteria isolated from sugarcane.</title>
        <authorList>
            <person name="Pitiwittayakul N."/>
            <person name="Yukphan P."/>
            <person name="Charoenyingcharoen P."/>
            <person name="Tanasupawat S."/>
        </authorList>
    </citation>
    <scope>NUCLEOTIDE SEQUENCE [LARGE SCALE GENOMIC DNA]</scope>
    <source>
        <strain evidence="2 3">KSS8</strain>
    </source>
</reference>
<sequence>MSGVAPALPASIRPDESAVDAAPADLAVLSRHGRSFRLAGRLMGRDSFARAAALYAACRAVDDLADEAPDPVSARESLQAIERDLTGQGPRTVLGSRFRQLGVCRDSAAGLVRAMLSDLEPVRIADEAALLRYAAGAAGTVGVMMCDLLGIRDRTARSRAGSLGIAMQLTNIARDVAEDAARDRIYLPAAWLPPGCAPDTLLQDPVAVFRAVRTLLALAENHYAIGARGYPALPPQARLSIPVAASLYRRIGQTILGRGASYLAEPRTVVSGPVRARVVLCTVFSEWRSGIGPGRR</sequence>
<dbReference type="InterPro" id="IPR019845">
    <property type="entry name" value="Squalene/phytoene_synthase_CS"/>
</dbReference>
<keyword evidence="3" id="KW-1185">Reference proteome</keyword>
<dbReference type="RefSeq" id="WP_422862960.1">
    <property type="nucleotide sequence ID" value="NZ_JAMSKV010000002.1"/>
</dbReference>
<dbReference type="Gene3D" id="1.10.600.10">
    <property type="entry name" value="Farnesyl Diphosphate Synthase"/>
    <property type="match status" value="1"/>
</dbReference>
<proteinExistence type="predicted"/>
<dbReference type="SFLD" id="SFLDG01212">
    <property type="entry name" value="Phytoene_synthase_like"/>
    <property type="match status" value="1"/>
</dbReference>
<dbReference type="SUPFAM" id="SSF48576">
    <property type="entry name" value="Terpenoid synthases"/>
    <property type="match status" value="1"/>
</dbReference>
<evidence type="ECO:0000313" key="3">
    <source>
        <dbReference type="Proteomes" id="UP001524587"/>
    </source>
</evidence>
<dbReference type="Proteomes" id="UP001524587">
    <property type="component" value="Unassembled WGS sequence"/>
</dbReference>
<accession>A0ABT1W5U5</accession>
<gene>
    <name evidence="2" type="ORF">NFI95_03505</name>
</gene>